<feature type="region of interest" description="Disordered" evidence="1">
    <location>
        <begin position="633"/>
        <end position="683"/>
    </location>
</feature>
<dbReference type="PANTHER" id="PTHR46345:SF7">
    <property type="entry name" value="FH2 DOMAIN CONTAINING 3-RELATED"/>
    <property type="match status" value="1"/>
</dbReference>
<reference evidence="3" key="3">
    <citation type="submission" date="2025-09" db="UniProtKB">
        <authorList>
            <consortium name="Ensembl"/>
        </authorList>
    </citation>
    <scope>IDENTIFICATION</scope>
    <source>
        <strain evidence="3">Guanapo</strain>
    </source>
</reference>
<feature type="compositionally biased region" description="Low complexity" evidence="1">
    <location>
        <begin position="9"/>
        <end position="18"/>
    </location>
</feature>
<feature type="region of interest" description="Disordered" evidence="1">
    <location>
        <begin position="570"/>
        <end position="613"/>
    </location>
</feature>
<dbReference type="Proteomes" id="UP000242638">
    <property type="component" value="Unassembled WGS sequence"/>
</dbReference>
<evidence type="ECO:0000256" key="1">
    <source>
        <dbReference type="SAM" id="MobiDB-lite"/>
    </source>
</evidence>
<dbReference type="GeneID" id="103475548"/>
<dbReference type="Pfam" id="PF02181">
    <property type="entry name" value="FH2"/>
    <property type="match status" value="1"/>
</dbReference>
<dbReference type="AlphaFoldDB" id="A0A3P9P8L6"/>
<name>A0A3P9P8L6_POERE</name>
<dbReference type="Ensembl" id="ENSPRET00000018351.1">
    <property type="protein sequence ID" value="ENSPREP00000018154.1"/>
    <property type="gene ID" value="ENSPREG00000012297.1"/>
</dbReference>
<proteinExistence type="predicted"/>
<feature type="compositionally biased region" description="Acidic residues" evidence="1">
    <location>
        <begin position="651"/>
        <end position="661"/>
    </location>
</feature>
<keyword evidence="4" id="KW-1185">Reference proteome</keyword>
<dbReference type="KEGG" id="pret:103475548"/>
<dbReference type="OMA" id="FGSCDIQ"/>
<dbReference type="InterPro" id="IPR042201">
    <property type="entry name" value="FH2_Formin_sf"/>
</dbReference>
<dbReference type="Gene3D" id="1.20.58.2220">
    <property type="entry name" value="Formin, FH2 domain"/>
    <property type="match status" value="1"/>
</dbReference>
<accession>A0A3P9P8L6</accession>
<dbReference type="RefSeq" id="XP_008425486.1">
    <property type="nucleotide sequence ID" value="XM_008427264.2"/>
</dbReference>
<dbReference type="GeneTree" id="ENSGT00940000155128"/>
<dbReference type="SMART" id="SM00498">
    <property type="entry name" value="FH2"/>
    <property type="match status" value="1"/>
</dbReference>
<dbReference type="CTD" id="777608"/>
<dbReference type="PANTHER" id="PTHR46345">
    <property type="entry name" value="INVERTED FORMIN-2"/>
    <property type="match status" value="1"/>
</dbReference>
<evidence type="ECO:0000313" key="4">
    <source>
        <dbReference type="Proteomes" id="UP000242638"/>
    </source>
</evidence>
<dbReference type="SUPFAM" id="SSF101447">
    <property type="entry name" value="Formin homology 2 domain (FH2 domain)"/>
    <property type="match status" value="1"/>
</dbReference>
<dbReference type="PROSITE" id="PS51444">
    <property type="entry name" value="FH2"/>
    <property type="match status" value="1"/>
</dbReference>
<feature type="compositionally biased region" description="Polar residues" evidence="1">
    <location>
        <begin position="665"/>
        <end position="680"/>
    </location>
</feature>
<reference evidence="4" key="1">
    <citation type="submission" date="2013-11" db="EMBL/GenBank/DDBJ databases">
        <title>The genomic landscape of the Guanapo guppy.</title>
        <authorList>
            <person name="Kuenstner A."/>
            <person name="Dreyer C."/>
        </authorList>
    </citation>
    <scope>NUCLEOTIDE SEQUENCE</scope>
    <source>
        <strain evidence="4">Guanapo</strain>
    </source>
</reference>
<dbReference type="OrthoDB" id="26518at2759"/>
<reference evidence="3" key="2">
    <citation type="submission" date="2025-08" db="UniProtKB">
        <authorList>
            <consortium name="Ensembl"/>
        </authorList>
    </citation>
    <scope>IDENTIFICATION</scope>
    <source>
        <strain evidence="3">Guanapo</strain>
    </source>
</reference>
<dbReference type="STRING" id="8081.ENSPREP00000018154"/>
<dbReference type="InterPro" id="IPR015425">
    <property type="entry name" value="FH2_Formin"/>
</dbReference>
<feature type="region of interest" description="Disordered" evidence="1">
    <location>
        <begin position="1"/>
        <end position="70"/>
    </location>
</feature>
<sequence>MEGMLSLKPTSPSCSSRDPSPPSVPDAQEELNVQPSPVANGTEAPPPLPPPPPPPPPPPAPPPPASFGSCDIQRRSMKKLNWDTLPNHHVLGKLNVWTSKRTQRDLVLNIQTMEELFSHDDKRASLRASKVFSLSKSDGMNLCGQDSQVTILDSKRSMNIGIFLRHFKRPVSEIVEDIRQGNWQRFGNGKLKELCKLLPEESEVKQLQSYRGQLSVLPEADQFMVQLIKVHGYGEHLKMMLLREEFLPLMEEVKNAIAVMTKAANELLDCDDLHSVIRLVLKAGNYMNAGGYSANAVGFRVASLLNLADTKANKPGMNLMHYVAKQAEEIDAELLTFPSQLGHIGMASRICKDDIIKDLKGEIQKMEEVKLFSSIHPGLLQQIEQFLKRADSMLADVDLSLSELKALSDAVAGYFCEDPATFKLEECCSIFYSFCKRFDKAVQENREREAVEHRHKRSESMQVAAKRRSVASCSALDPTDDSCLESALHNLLSKPPSGLSRCRKNFQPQAKGLRSESCSQTSQKEMPIPCKTTDSPEKKQTKLLKDMELAKLEQEEAEKMREITRKVLSYQNVKGSRNDEKVPGSPRHSKGEQGEASTPRTPSPRTRDYFFTSNGTVGSPWTILSPVSWSPRSNALRGKAQRGSSSSSGNDPDDGVWENDETNLKTHSSQESLTSPSGGSASLPECIRQRALSQAPLLRSASVDETLRSPRMGFRLRYLFQRSMSQRSFSFESKMGDIKERSDRKVENYAEGSSGLKSLFKRIGSRSKLCNLEEKT</sequence>
<feature type="domain" description="FH2" evidence="2">
    <location>
        <begin position="67"/>
        <end position="464"/>
    </location>
</feature>
<evidence type="ECO:0000313" key="3">
    <source>
        <dbReference type="Ensembl" id="ENSPREP00000018154.1"/>
    </source>
</evidence>
<organism evidence="3 4">
    <name type="scientific">Poecilia reticulata</name>
    <name type="common">Guppy</name>
    <name type="synonym">Acanthophacelus reticulatus</name>
    <dbReference type="NCBI Taxonomy" id="8081"/>
    <lineage>
        <taxon>Eukaryota</taxon>
        <taxon>Metazoa</taxon>
        <taxon>Chordata</taxon>
        <taxon>Craniata</taxon>
        <taxon>Vertebrata</taxon>
        <taxon>Euteleostomi</taxon>
        <taxon>Actinopterygii</taxon>
        <taxon>Neopterygii</taxon>
        <taxon>Teleostei</taxon>
        <taxon>Neoteleostei</taxon>
        <taxon>Acanthomorphata</taxon>
        <taxon>Ovalentaria</taxon>
        <taxon>Atherinomorphae</taxon>
        <taxon>Cyprinodontiformes</taxon>
        <taxon>Poeciliidae</taxon>
        <taxon>Poeciliinae</taxon>
        <taxon>Poecilia</taxon>
    </lineage>
</organism>
<feature type="region of interest" description="Disordered" evidence="1">
    <location>
        <begin position="513"/>
        <end position="537"/>
    </location>
</feature>
<evidence type="ECO:0000259" key="2">
    <source>
        <dbReference type="PROSITE" id="PS51444"/>
    </source>
</evidence>
<protein>
    <submittedName>
        <fullName evidence="3">FH2 domain containing 3</fullName>
    </submittedName>
</protein>
<feature type="compositionally biased region" description="Polar residues" evidence="1">
    <location>
        <begin position="595"/>
        <end position="604"/>
    </location>
</feature>
<feature type="compositionally biased region" description="Pro residues" evidence="1">
    <location>
        <begin position="44"/>
        <end position="65"/>
    </location>
</feature>